<evidence type="ECO:0000313" key="2">
    <source>
        <dbReference type="Proteomes" id="UP000075885"/>
    </source>
</evidence>
<organism evidence="1 2">
    <name type="scientific">Anopheles epiroticus</name>
    <dbReference type="NCBI Taxonomy" id="199890"/>
    <lineage>
        <taxon>Eukaryota</taxon>
        <taxon>Metazoa</taxon>
        <taxon>Ecdysozoa</taxon>
        <taxon>Arthropoda</taxon>
        <taxon>Hexapoda</taxon>
        <taxon>Insecta</taxon>
        <taxon>Pterygota</taxon>
        <taxon>Neoptera</taxon>
        <taxon>Endopterygota</taxon>
        <taxon>Diptera</taxon>
        <taxon>Nematocera</taxon>
        <taxon>Culicoidea</taxon>
        <taxon>Culicidae</taxon>
        <taxon>Anophelinae</taxon>
        <taxon>Anopheles</taxon>
    </lineage>
</organism>
<proteinExistence type="predicted"/>
<dbReference type="InterPro" id="IPR045249">
    <property type="entry name" value="HARBI1-like"/>
</dbReference>
<dbReference type="VEuPathDB" id="VectorBase:AEPI011475"/>
<protein>
    <recommendedName>
        <fullName evidence="3">DDE Tnp4 domain-containing protein</fullName>
    </recommendedName>
</protein>
<name>A0A182PWY8_9DIPT</name>
<dbReference type="STRING" id="199890.A0A182PWY8"/>
<accession>A0A182PWY8</accession>
<dbReference type="EnsemblMetazoa" id="AEPI011475-RA">
    <property type="protein sequence ID" value="AEPI011475-PA"/>
    <property type="gene ID" value="AEPI011475"/>
</dbReference>
<reference evidence="2" key="1">
    <citation type="submission" date="2013-03" db="EMBL/GenBank/DDBJ databases">
        <title>The Genome Sequence of Anopheles epiroticus epiroticus2.</title>
        <authorList>
            <consortium name="The Broad Institute Genomics Platform"/>
            <person name="Neafsey D.E."/>
            <person name="Howell P."/>
            <person name="Walker B."/>
            <person name="Young S.K."/>
            <person name="Zeng Q."/>
            <person name="Gargeya S."/>
            <person name="Fitzgerald M."/>
            <person name="Haas B."/>
            <person name="Abouelleil A."/>
            <person name="Allen A.W."/>
            <person name="Alvarado L."/>
            <person name="Arachchi H.M."/>
            <person name="Berlin A.M."/>
            <person name="Chapman S.B."/>
            <person name="Gainer-Dewar J."/>
            <person name="Goldberg J."/>
            <person name="Griggs A."/>
            <person name="Gujja S."/>
            <person name="Hansen M."/>
            <person name="Howarth C."/>
            <person name="Imamovic A."/>
            <person name="Ireland A."/>
            <person name="Larimer J."/>
            <person name="McCowan C."/>
            <person name="Murphy C."/>
            <person name="Pearson M."/>
            <person name="Poon T.W."/>
            <person name="Priest M."/>
            <person name="Roberts A."/>
            <person name="Saif S."/>
            <person name="Shea T."/>
            <person name="Sisk P."/>
            <person name="Sykes S."/>
            <person name="Wortman J."/>
            <person name="Nusbaum C."/>
            <person name="Birren B."/>
        </authorList>
    </citation>
    <scope>NUCLEOTIDE SEQUENCE [LARGE SCALE GENOMIC DNA]</scope>
    <source>
        <strain evidence="2">Epiroticus2</strain>
    </source>
</reference>
<dbReference type="AlphaFoldDB" id="A0A182PWY8"/>
<dbReference type="PANTHER" id="PTHR22930:SF289">
    <property type="entry name" value="DDE TNP4 DOMAIN-CONTAINING PROTEIN-RELATED"/>
    <property type="match status" value="1"/>
</dbReference>
<evidence type="ECO:0008006" key="3">
    <source>
        <dbReference type="Google" id="ProtNLM"/>
    </source>
</evidence>
<reference evidence="1" key="2">
    <citation type="submission" date="2020-05" db="UniProtKB">
        <authorList>
            <consortium name="EnsemblMetazoa"/>
        </authorList>
    </citation>
    <scope>IDENTIFICATION</scope>
    <source>
        <strain evidence="1">Epiroticus2</strain>
    </source>
</reference>
<evidence type="ECO:0000313" key="1">
    <source>
        <dbReference type="EnsemblMetazoa" id="AEPI011475-PA"/>
    </source>
</evidence>
<dbReference type="PANTHER" id="PTHR22930">
    <property type="match status" value="1"/>
</dbReference>
<keyword evidence="2" id="KW-1185">Reference proteome</keyword>
<sequence>FIRNFRVSKSIFNHILSLIAPEISPRHNKSLTAKQKLAATLKFLAQGSYQQGVGNDFTIPMRLSTFSEVLDETLKVMEKCLSQNISLEMNEEEKTDSRNYFYQKSGITGVVGCIDGSHVRILAPHANPVVYYNRKGYYSLNVLMVSDSAYPTKPWLIKPHRNAAPNSPEAIFNQHLAKARAVIENAFGILKE</sequence>
<dbReference type="Proteomes" id="UP000075885">
    <property type="component" value="Unassembled WGS sequence"/>
</dbReference>